<protein>
    <submittedName>
        <fullName evidence="1">Phosphoesterase</fullName>
    </submittedName>
</protein>
<reference evidence="1 2" key="1">
    <citation type="submission" date="2015-10" db="EMBL/GenBank/DDBJ databases">
        <title>Draft genome sequence of pyrrolomycin-producing Streptomyces vitaminophilus.</title>
        <authorList>
            <person name="Graham D.E."/>
            <person name="Mahan K.M."/>
            <person name="Klingeman D.M."/>
            <person name="Hettich R.L."/>
            <person name="Parry R.J."/>
        </authorList>
    </citation>
    <scope>NUCLEOTIDE SEQUENCE [LARGE SCALE GENOMIC DNA]</scope>
    <source>
        <strain evidence="1 2">ATCC 31673</strain>
    </source>
</reference>
<dbReference type="Proteomes" id="UP000050867">
    <property type="component" value="Unassembled WGS sequence"/>
</dbReference>
<sequence>MGRRDLLRSSVVGGVAAVLTLSPVDFAGADGSGGGQETRETTGHLPHGVADWVHLPVRVPPGVRQLRVSYSYDRPEVPPGVPGNACDIGIFDQRGTTLGGDGFRGWSGGARSTFGIGGTQATPGYLPGPIGAGTWHVVLGPYSVAPQGLRFHVAITLGFGPPGRPPAPRYPPERAVGRGRSWYRGDGHLHSVHSDGARTLGELAAAARAARLDFVVSTEHNTHTAHPFLGDHAGPDLLVLAGEEITTRNGHCLAYGTAPGTWVDWRYRARDDAFRGVTRRIHRAGGLVVPAHPYCPYLGCAWKFGHQEADAIEVWNGPWGADDEMAVAEWDALLTRDPGPGRRWTPAVGNSDAHREPDVVGLPQTVVLADDLERHALLAGIRAGRCWIAESAEVELSFSATGGRGLHAGIGERLPTRADDEVAVRLEVSGAPGALARLVTDEGQALLTPLPAAQPATVLWRTSSSRAAYVRAEVRRPAGDGGASGLPGAMVAMTNPIFLGGQ</sequence>
<dbReference type="GO" id="GO:0035312">
    <property type="term" value="F:5'-3' DNA exonuclease activity"/>
    <property type="evidence" value="ECO:0007669"/>
    <property type="project" value="TreeGrafter"/>
</dbReference>
<dbReference type="CDD" id="cd07432">
    <property type="entry name" value="PHP_HisPPase"/>
    <property type="match status" value="1"/>
</dbReference>
<name>A0A0T6LVR1_WENVI</name>
<dbReference type="EMBL" id="LLZU01000007">
    <property type="protein sequence ID" value="KRV50081.1"/>
    <property type="molecule type" value="Genomic_DNA"/>
</dbReference>
<comment type="caution">
    <text evidence="1">The sequence shown here is derived from an EMBL/GenBank/DDBJ whole genome shotgun (WGS) entry which is preliminary data.</text>
</comment>
<organism evidence="1 2">
    <name type="scientific">Wenjunlia vitaminophila</name>
    <name type="common">Streptomyces vitaminophilus</name>
    <dbReference type="NCBI Taxonomy" id="76728"/>
    <lineage>
        <taxon>Bacteria</taxon>
        <taxon>Bacillati</taxon>
        <taxon>Actinomycetota</taxon>
        <taxon>Actinomycetes</taxon>
        <taxon>Kitasatosporales</taxon>
        <taxon>Streptomycetaceae</taxon>
        <taxon>Wenjunlia</taxon>
    </lineage>
</organism>
<dbReference type="STRING" id="76728.AQ490_17560"/>
<gene>
    <name evidence="1" type="ORF">AQ490_17560</name>
</gene>
<keyword evidence="2" id="KW-1185">Reference proteome</keyword>
<dbReference type="PANTHER" id="PTHR42924:SF3">
    <property type="entry name" value="POLYMERASE_HISTIDINOL PHOSPHATASE N-TERMINAL DOMAIN-CONTAINING PROTEIN"/>
    <property type="match status" value="1"/>
</dbReference>
<dbReference type="SUPFAM" id="SSF89550">
    <property type="entry name" value="PHP domain-like"/>
    <property type="match status" value="1"/>
</dbReference>
<evidence type="ECO:0000313" key="2">
    <source>
        <dbReference type="Proteomes" id="UP000050867"/>
    </source>
</evidence>
<dbReference type="AlphaFoldDB" id="A0A0T6LVR1"/>
<dbReference type="PANTHER" id="PTHR42924">
    <property type="entry name" value="EXONUCLEASE"/>
    <property type="match status" value="1"/>
</dbReference>
<dbReference type="InterPro" id="IPR016195">
    <property type="entry name" value="Pol/histidinol_Pase-like"/>
</dbReference>
<evidence type="ECO:0000313" key="1">
    <source>
        <dbReference type="EMBL" id="KRV50081.1"/>
    </source>
</evidence>
<dbReference type="Gene3D" id="3.20.20.140">
    <property type="entry name" value="Metal-dependent hydrolases"/>
    <property type="match status" value="1"/>
</dbReference>
<accession>A0A0T6LVR1</accession>
<proteinExistence type="predicted"/>
<dbReference type="GO" id="GO:0004534">
    <property type="term" value="F:5'-3' RNA exonuclease activity"/>
    <property type="evidence" value="ECO:0007669"/>
    <property type="project" value="TreeGrafter"/>
</dbReference>
<dbReference type="NCBIfam" id="NF038032">
    <property type="entry name" value="CehA_McbA_metalo"/>
    <property type="match status" value="1"/>
</dbReference>
<dbReference type="InterPro" id="IPR052018">
    <property type="entry name" value="PHP_domain"/>
</dbReference>
<dbReference type="eggNOG" id="COG0613">
    <property type="taxonomic scope" value="Bacteria"/>
</dbReference>